<name>A0ABQ0PXI9_9PROT</name>
<dbReference type="InterPro" id="IPR002575">
    <property type="entry name" value="Aminoglycoside_PTrfase"/>
</dbReference>
<comment type="caution">
    <text evidence="3">The sequence shown here is derived from an EMBL/GenBank/DDBJ whole genome shotgun (WGS) entry which is preliminary data.</text>
</comment>
<evidence type="ECO:0000313" key="4">
    <source>
        <dbReference type="Proteomes" id="UP001062776"/>
    </source>
</evidence>
<protein>
    <submittedName>
        <fullName evidence="3">Aminoglycoside phosphotransferase</fullName>
    </submittedName>
</protein>
<proteinExistence type="inferred from homology"/>
<dbReference type="EMBL" id="BAPV01000003">
    <property type="protein sequence ID" value="GBQ84069.1"/>
    <property type="molecule type" value="Genomic_DNA"/>
</dbReference>
<dbReference type="SUPFAM" id="SSF56112">
    <property type="entry name" value="Protein kinase-like (PK-like)"/>
    <property type="match status" value="1"/>
</dbReference>
<dbReference type="PANTHER" id="PTHR21064:SF6">
    <property type="entry name" value="AMINOGLYCOSIDE PHOSPHOTRANSFERASE DOMAIN-CONTAINING PROTEIN"/>
    <property type="match status" value="1"/>
</dbReference>
<dbReference type="PANTHER" id="PTHR21064">
    <property type="entry name" value="AMINOGLYCOSIDE PHOSPHOTRANSFERASE DOMAIN-CONTAINING PROTEIN-RELATED"/>
    <property type="match status" value="1"/>
</dbReference>
<organism evidence="3 4">
    <name type="scientific">Asaia krungthepensis NRIC 0535</name>
    <dbReference type="NCBI Taxonomy" id="1307925"/>
    <lineage>
        <taxon>Bacteria</taxon>
        <taxon>Pseudomonadati</taxon>
        <taxon>Pseudomonadota</taxon>
        <taxon>Alphaproteobacteria</taxon>
        <taxon>Acetobacterales</taxon>
        <taxon>Acetobacteraceae</taxon>
        <taxon>Asaia</taxon>
    </lineage>
</organism>
<sequence>MTGTPEAPGQFGLWGKEAKRDWPLITQDEAQQALYAFGLTCDEAIEWHSARPFSAVSRLRDVSGTIWFLKRHHRALRDATALREEHRFITHLARHGLAVAPPRITSSGDTTYSLQGGDGATWCYECFPALAGQDLYRDRMSWEPYLTVDQAFEAGSALARFHRAAQGYSAPSRAQRPLVSALTPLCGPAGPASGLRAWIASMPDLERALTDLGGNRALIEALTPHFKRAASSLSAPALQWGHGDWHGSNLIWHKTPPPEGGVAENAGKTCFAGVPFDFSMADLTTRAFDIAIALERSMIAWLTPCHEGDGVPDYRVEMSQISAFLRGYHAQWPLTASDRSDIAVFLPLAHATFACSEIWYYASLLRAPALARVTHDTYLVAHARWFSTAQGRALLDFIASPAGQGIVR</sequence>
<dbReference type="InterPro" id="IPR011009">
    <property type="entry name" value="Kinase-like_dom_sf"/>
</dbReference>
<gene>
    <name evidence="3" type="ORF">AA0535_0408</name>
</gene>
<keyword evidence="4" id="KW-1185">Reference proteome</keyword>
<feature type="domain" description="Aminoglycoside phosphotransferase" evidence="2">
    <location>
        <begin position="66"/>
        <end position="301"/>
    </location>
</feature>
<evidence type="ECO:0000256" key="1">
    <source>
        <dbReference type="ARBA" id="ARBA00038240"/>
    </source>
</evidence>
<dbReference type="Gene3D" id="3.90.1200.10">
    <property type="match status" value="1"/>
</dbReference>
<evidence type="ECO:0000259" key="2">
    <source>
        <dbReference type="Pfam" id="PF01636"/>
    </source>
</evidence>
<dbReference type="InterPro" id="IPR050249">
    <property type="entry name" value="Pseudomonas-type_ThrB"/>
</dbReference>
<accession>A0ABQ0PXI9</accession>
<comment type="similarity">
    <text evidence="1">Belongs to the pseudomonas-type ThrB family.</text>
</comment>
<dbReference type="RefSeq" id="WP_264814241.1">
    <property type="nucleotide sequence ID" value="NZ_BAPV01000003.1"/>
</dbReference>
<dbReference type="Proteomes" id="UP001062776">
    <property type="component" value="Unassembled WGS sequence"/>
</dbReference>
<reference evidence="3" key="1">
    <citation type="submission" date="2013-04" db="EMBL/GenBank/DDBJ databases">
        <title>The genome sequencing project of 58 acetic acid bacteria.</title>
        <authorList>
            <person name="Okamoto-Kainuma A."/>
            <person name="Ishikawa M."/>
            <person name="Umino S."/>
            <person name="Koizumi Y."/>
            <person name="Shiwa Y."/>
            <person name="Yoshikawa H."/>
            <person name="Matsutani M."/>
            <person name="Matsushita K."/>
        </authorList>
    </citation>
    <scope>NUCLEOTIDE SEQUENCE</scope>
    <source>
        <strain evidence="3">NRIC 0535</strain>
    </source>
</reference>
<dbReference type="Pfam" id="PF01636">
    <property type="entry name" value="APH"/>
    <property type="match status" value="1"/>
</dbReference>
<evidence type="ECO:0000313" key="3">
    <source>
        <dbReference type="EMBL" id="GBQ84069.1"/>
    </source>
</evidence>